<dbReference type="InterPro" id="IPR016032">
    <property type="entry name" value="Sig_transdc_resp-reg_C-effctor"/>
</dbReference>
<dbReference type="SMART" id="SM00421">
    <property type="entry name" value="HTH_LUXR"/>
    <property type="match status" value="1"/>
</dbReference>
<dbReference type="PATRIC" id="fig|348824.6.peg.824"/>
<proteinExistence type="predicted"/>
<dbReference type="PANTHER" id="PTHR44688:SF16">
    <property type="entry name" value="DNA-BINDING TRANSCRIPTIONAL ACTIVATOR DEVR_DOSR"/>
    <property type="match status" value="1"/>
</dbReference>
<dbReference type="RefSeq" id="WP_051509068.1">
    <property type="nucleotide sequence ID" value="NZ_HG916852.1"/>
</dbReference>
<dbReference type="Proteomes" id="UP000019443">
    <property type="component" value="Chromosome"/>
</dbReference>
<dbReference type="Gene3D" id="1.10.10.10">
    <property type="entry name" value="Winged helix-like DNA-binding domain superfamily/Winged helix DNA-binding domain"/>
    <property type="match status" value="1"/>
</dbReference>
<evidence type="ECO:0000256" key="1">
    <source>
        <dbReference type="ARBA" id="ARBA00023015"/>
    </source>
</evidence>
<evidence type="ECO:0000256" key="3">
    <source>
        <dbReference type="ARBA" id="ARBA00023163"/>
    </source>
</evidence>
<dbReference type="PRINTS" id="PR00038">
    <property type="entry name" value="HTHLUXR"/>
</dbReference>
<dbReference type="EMBL" id="HG916852">
    <property type="protein sequence ID" value="CDM56440.1"/>
    <property type="molecule type" value="Genomic_DNA"/>
</dbReference>
<dbReference type="SUPFAM" id="SSF46894">
    <property type="entry name" value="C-terminal effector domain of the bipartite response regulators"/>
    <property type="match status" value="1"/>
</dbReference>
<dbReference type="Pfam" id="PF00196">
    <property type="entry name" value="GerE"/>
    <property type="match status" value="1"/>
</dbReference>
<dbReference type="GO" id="GO:0006355">
    <property type="term" value="P:regulation of DNA-templated transcription"/>
    <property type="evidence" value="ECO:0007669"/>
    <property type="project" value="InterPro"/>
</dbReference>
<reference evidence="5" key="1">
    <citation type="submission" date="2013-11" db="EMBL/GenBank/DDBJ databases">
        <title>Draft genome sequence of the broad-host-range Rhizobium sp. LPU83 strain, a member of the low-genetic diversity Oregon-like Rhizobium sp. group.</title>
        <authorList>
            <person name="Wibberg D."/>
            <person name="Puehler A."/>
            <person name="Schlueter A."/>
        </authorList>
    </citation>
    <scope>NUCLEOTIDE SEQUENCE [LARGE SCALE GENOMIC DNA]</scope>
    <source>
        <strain evidence="5">LPU83</strain>
    </source>
</reference>
<dbReference type="AlphaFoldDB" id="W6R7W0"/>
<protein>
    <submittedName>
        <fullName evidence="5">Transcriptional activator protein phzR</fullName>
    </submittedName>
</protein>
<dbReference type="InterPro" id="IPR000792">
    <property type="entry name" value="Tscrpt_reg_LuxR_C"/>
</dbReference>
<dbReference type="InterPro" id="IPR036388">
    <property type="entry name" value="WH-like_DNA-bd_sf"/>
</dbReference>
<feature type="domain" description="HTH luxR-type" evidence="4">
    <location>
        <begin position="166"/>
        <end position="231"/>
    </location>
</feature>
<dbReference type="GO" id="GO:0003677">
    <property type="term" value="F:DNA binding"/>
    <property type="evidence" value="ECO:0007669"/>
    <property type="project" value="UniProtKB-KW"/>
</dbReference>
<keyword evidence="6" id="KW-1185">Reference proteome</keyword>
<evidence type="ECO:0000313" key="6">
    <source>
        <dbReference type="Proteomes" id="UP000019443"/>
    </source>
</evidence>
<sequence length="245" mass="27293">MSSVAAIPFHLGPELGRAINRTDFFRLLRAAAQHYHFECFALARVSEASPPFSTREIIITNVAERRTALFLYGMRQALGLLKTKASQFLATPLTGSGSLPEDYPRDLVLNEFDSNSFLLVPLFTPEGKRYCVAFSGKRAEPDQGEVAEVLLDTMRIFDKFYEEILAHEISGRLTQRETEVVKWTSEGKTSADIAIILGLSEHTVNSHIAAAVRKLDAVNRVHMVAIALRPSRFSSSTTRSSSFDR</sequence>
<dbReference type="PROSITE" id="PS00622">
    <property type="entry name" value="HTH_LUXR_1"/>
    <property type="match status" value="1"/>
</dbReference>
<dbReference type="KEGG" id="rhl:LPU83_0762"/>
<dbReference type="eggNOG" id="COG2197">
    <property type="taxonomic scope" value="Bacteria"/>
</dbReference>
<dbReference type="HOGENOM" id="CLU_072786_4_2_5"/>
<accession>W6R7W0</accession>
<keyword evidence="2" id="KW-0238">DNA-binding</keyword>
<evidence type="ECO:0000256" key="2">
    <source>
        <dbReference type="ARBA" id="ARBA00023125"/>
    </source>
</evidence>
<organism evidence="5 6">
    <name type="scientific">Rhizobium favelukesii</name>
    <dbReference type="NCBI Taxonomy" id="348824"/>
    <lineage>
        <taxon>Bacteria</taxon>
        <taxon>Pseudomonadati</taxon>
        <taxon>Pseudomonadota</taxon>
        <taxon>Alphaproteobacteria</taxon>
        <taxon>Hyphomicrobiales</taxon>
        <taxon>Rhizobiaceae</taxon>
        <taxon>Rhizobium/Agrobacterium group</taxon>
        <taxon>Rhizobium</taxon>
    </lineage>
</organism>
<dbReference type="PANTHER" id="PTHR44688">
    <property type="entry name" value="DNA-BINDING TRANSCRIPTIONAL ACTIVATOR DEVR_DOSR"/>
    <property type="match status" value="1"/>
</dbReference>
<name>W6R7W0_9HYPH</name>
<evidence type="ECO:0000259" key="4">
    <source>
        <dbReference type="PROSITE" id="PS50043"/>
    </source>
</evidence>
<evidence type="ECO:0000313" key="5">
    <source>
        <dbReference type="EMBL" id="CDM56440.1"/>
    </source>
</evidence>
<dbReference type="PROSITE" id="PS50043">
    <property type="entry name" value="HTH_LUXR_2"/>
    <property type="match status" value="1"/>
</dbReference>
<keyword evidence="1" id="KW-0805">Transcription regulation</keyword>
<keyword evidence="3" id="KW-0804">Transcription</keyword>
<dbReference type="CDD" id="cd06170">
    <property type="entry name" value="LuxR_C_like"/>
    <property type="match status" value="1"/>
</dbReference>
<gene>
    <name evidence="5" type="primary">phzR</name>
    <name evidence="5" type="ORF">LPU83_0762</name>
</gene>